<comment type="caution">
    <text evidence="21">The sequence shown here is derived from an EMBL/GenBank/DDBJ whole genome shotgun (WGS) entry which is preliminary data.</text>
</comment>
<comment type="similarity">
    <text evidence="3">Belongs to the alternative oxidase family.</text>
</comment>
<keyword evidence="11" id="KW-0735">Signal-anchor</keyword>
<evidence type="ECO:0000256" key="11">
    <source>
        <dbReference type="ARBA" id="ARBA00022968"/>
    </source>
</evidence>
<feature type="transmembrane region" description="Helical" evidence="19">
    <location>
        <begin position="345"/>
        <end position="365"/>
    </location>
</feature>
<evidence type="ECO:0000313" key="21">
    <source>
        <dbReference type="EMBL" id="KAF4653359.1"/>
    </source>
</evidence>
<evidence type="ECO:0000256" key="7">
    <source>
        <dbReference type="ARBA" id="ARBA00022676"/>
    </source>
</evidence>
<feature type="chain" id="PRO_5033914983" evidence="20">
    <location>
        <begin position="19"/>
        <end position="1184"/>
    </location>
</feature>
<evidence type="ECO:0000256" key="13">
    <source>
        <dbReference type="ARBA" id="ARBA00022989"/>
    </source>
</evidence>
<feature type="signal peptide" evidence="20">
    <location>
        <begin position="1"/>
        <end position="18"/>
    </location>
</feature>
<evidence type="ECO:0000313" key="22">
    <source>
        <dbReference type="EMBL" id="KAF4655437.1"/>
    </source>
</evidence>
<feature type="transmembrane region" description="Helical" evidence="19">
    <location>
        <begin position="407"/>
        <end position="427"/>
    </location>
</feature>
<evidence type="ECO:0000256" key="8">
    <source>
        <dbReference type="ARBA" id="ARBA00022679"/>
    </source>
</evidence>
<keyword evidence="15" id="KW-0408">Iron</keyword>
<evidence type="ECO:0000256" key="5">
    <source>
        <dbReference type="ARBA" id="ARBA00022448"/>
    </source>
</evidence>
<reference evidence="23 24" key="1">
    <citation type="submission" date="2020-04" db="EMBL/GenBank/DDBJ databases">
        <title>Perkinsus olseni comparative genomics.</title>
        <authorList>
            <person name="Bogema D.R."/>
        </authorList>
    </citation>
    <scope>NUCLEOTIDE SEQUENCE [LARGE SCALE GENOMIC DNA]</scope>
    <source>
        <strain evidence="21">ATCC PRA-179</strain>
        <strain evidence="22">ATCC PRA-31</strain>
    </source>
</reference>
<dbReference type="GO" id="GO:0046872">
    <property type="term" value="F:metal ion binding"/>
    <property type="evidence" value="ECO:0007669"/>
    <property type="project" value="UniProtKB-KW"/>
</dbReference>
<keyword evidence="16" id="KW-0333">Golgi apparatus</keyword>
<keyword evidence="12" id="KW-0249">Electron transport</keyword>
<dbReference type="Proteomes" id="UP000572268">
    <property type="component" value="Unassembled WGS sequence"/>
</dbReference>
<dbReference type="EMBL" id="JABANN010000643">
    <property type="protein sequence ID" value="KAF4655437.1"/>
    <property type="molecule type" value="Genomic_DNA"/>
</dbReference>
<dbReference type="GO" id="GO:0000139">
    <property type="term" value="C:Golgi membrane"/>
    <property type="evidence" value="ECO:0007669"/>
    <property type="project" value="UniProtKB-SubCell"/>
</dbReference>
<dbReference type="GO" id="GO:0010230">
    <property type="term" value="P:alternative respiration"/>
    <property type="evidence" value="ECO:0007669"/>
    <property type="project" value="TreeGrafter"/>
</dbReference>
<feature type="region of interest" description="Disordered" evidence="18">
    <location>
        <begin position="192"/>
        <end position="212"/>
    </location>
</feature>
<evidence type="ECO:0000313" key="24">
    <source>
        <dbReference type="Proteomes" id="UP000572268"/>
    </source>
</evidence>
<dbReference type="Gene3D" id="1.20.1260.140">
    <property type="entry name" value="Alternative oxidase"/>
    <property type="match status" value="1"/>
</dbReference>
<evidence type="ECO:0000256" key="4">
    <source>
        <dbReference type="ARBA" id="ARBA00008661"/>
    </source>
</evidence>
<evidence type="ECO:0000256" key="17">
    <source>
        <dbReference type="ARBA" id="ARBA00023136"/>
    </source>
</evidence>
<proteinExistence type="inferred from homology"/>
<evidence type="ECO:0000256" key="19">
    <source>
        <dbReference type="SAM" id="Phobius"/>
    </source>
</evidence>
<keyword evidence="8" id="KW-0808">Transferase</keyword>
<sequence length="1184" mass="134347">MPIGGLLTSSLLLGASLGSVTNKPDGGLPFFSGIPHGVYLSDGRLISSELSFLAPVRLEIIQLMARTYASIYFGNGLLDYFSSLYLEGPHLIKLCGPHLLQRVMTHPVTECYRFGSDVTQLVMPVVYGLLNKVWDVNRQRMVLCTTASSDASSGRIPDLVLYLDAHQPSSYEPFDKLNLPVPLIRSDHLSASTGESSASLTPTYKAQPRPLKGQSVADGTTIMDGAYAGWAPGSVEVHLFVQTPMNGGLPRAALHAFTSQPVDFTEDVKDQVEYREATKVNDSPNGIGSIFHARWNIPEARALTSEHLKPKNAQDRLAYSLVWLCRSGYDFFSGYDFLKRGYKLYAHRLIFVETIAGIPGMVAALNRHLKSLRRMDRDHGWIPTLIEEAEDERMHLLISQSLISHGWVLRSLITAAQGAFFVFYATAYSISPRFCHRIVGYLEEEAFKTYTAIIEDVENGKIPEFERSAPYYARSYYYLPTDATLLDALVCMRADEDRHRDVNHTWADISEDTPNPFFVYSKENAQQSGAPLRRFQALSGSDLINLILMREGIGHGGWFEVSPVHYFRMRKFWYSGIIGAVQAASFEFYTEQNVTSSRGRLAGGCRVAYLHAPTNFSLGNFDYVLTNNLSWVPFGQTKRVGRGTVLVHIDEVEFSLPTDTGDTKVQGESVEDLLLRKNNFVSLLFPAVEELSFSGAPTNWPKEWMTIYTQAAAHPETAEHIFFDESPEAPVERRMSLYKRAFERYRFTIILDDRRRRDYLSEAMINALAWHTVPAYNGYYRVSTMFANAVAAFNETHFELGSFLDLLRDLEKQMKFLWSYQDMLLDVLYYRYNQPFPVRLWSTVETLCEGIGGEGGEANDIFLGIYSSNGNFEKRQAIRDSWLRIFRNDSRIRHKFFLGRVGAANGSEVGPRIRREIAAHDDIVMLDVPEGYRYNSQKGLLFLEWVARNSAARMLIKADDDIYLRPEPLIRMVRQRPAVGYLWGFIDYISPVPREEGHNFHNTWDIYPYETFPTYPRGVVRVMSMDVVRKISTMKDLGELRMVFGDDPCLGVHLRQAVYTRMGGERLLPSLIVDDFGSYSVFAMEPVCEKTWSSIEPGSWVVHHVGAEEMGCMWGRDWEEGYYSESSDGRIEADTTRWGFDPFITLEDSEEREDHVEVDDNRERETGFPELCECVLGNSPSGVT</sequence>
<dbReference type="AlphaFoldDB" id="A0A7J6L3A9"/>
<evidence type="ECO:0000256" key="10">
    <source>
        <dbReference type="ARBA" id="ARBA00022723"/>
    </source>
</evidence>
<dbReference type="Pfam" id="PF01786">
    <property type="entry name" value="AOX"/>
    <property type="match status" value="1"/>
</dbReference>
<evidence type="ECO:0000313" key="23">
    <source>
        <dbReference type="Proteomes" id="UP000570595"/>
    </source>
</evidence>
<dbReference type="InterPro" id="IPR002680">
    <property type="entry name" value="AOX"/>
</dbReference>
<dbReference type="Proteomes" id="UP000570595">
    <property type="component" value="Unassembled WGS sequence"/>
</dbReference>
<dbReference type="OrthoDB" id="5512589at2759"/>
<keyword evidence="6" id="KW-0679">Respiratory chain</keyword>
<dbReference type="EMBL" id="JABAHT010000629">
    <property type="protein sequence ID" value="KAF4653359.1"/>
    <property type="molecule type" value="Genomic_DNA"/>
</dbReference>
<evidence type="ECO:0000256" key="1">
    <source>
        <dbReference type="ARBA" id="ARBA00001962"/>
    </source>
</evidence>
<feature type="compositionally biased region" description="Polar residues" evidence="18">
    <location>
        <begin position="192"/>
        <end position="204"/>
    </location>
</feature>
<name>A0A7J6L3A9_PEROL</name>
<evidence type="ECO:0000256" key="14">
    <source>
        <dbReference type="ARBA" id="ARBA00023002"/>
    </source>
</evidence>
<dbReference type="Gene3D" id="3.90.550.50">
    <property type="match status" value="1"/>
</dbReference>
<dbReference type="PANTHER" id="PTHR31803">
    <property type="entry name" value="ALTERNATIVE OXIDASE"/>
    <property type="match status" value="1"/>
</dbReference>
<evidence type="ECO:0000256" key="9">
    <source>
        <dbReference type="ARBA" id="ARBA00022692"/>
    </source>
</evidence>
<dbReference type="GO" id="GO:0016758">
    <property type="term" value="F:hexosyltransferase activity"/>
    <property type="evidence" value="ECO:0007669"/>
    <property type="project" value="InterPro"/>
</dbReference>
<evidence type="ECO:0000256" key="18">
    <source>
        <dbReference type="SAM" id="MobiDB-lite"/>
    </source>
</evidence>
<keyword evidence="14" id="KW-0560">Oxidoreductase</keyword>
<evidence type="ECO:0000256" key="20">
    <source>
        <dbReference type="SAM" id="SignalP"/>
    </source>
</evidence>
<evidence type="ECO:0000256" key="12">
    <source>
        <dbReference type="ARBA" id="ARBA00022982"/>
    </source>
</evidence>
<keyword evidence="13 19" id="KW-1133">Transmembrane helix</keyword>
<dbReference type="GO" id="GO:0005739">
    <property type="term" value="C:mitochondrion"/>
    <property type="evidence" value="ECO:0007669"/>
    <property type="project" value="TreeGrafter"/>
</dbReference>
<evidence type="ECO:0000256" key="15">
    <source>
        <dbReference type="ARBA" id="ARBA00023004"/>
    </source>
</evidence>
<evidence type="ECO:0000256" key="6">
    <source>
        <dbReference type="ARBA" id="ARBA00022660"/>
    </source>
</evidence>
<dbReference type="PANTHER" id="PTHR31803:SF3">
    <property type="entry name" value="ALTERNATIVE OXIDASE"/>
    <property type="match status" value="1"/>
</dbReference>
<evidence type="ECO:0000256" key="3">
    <source>
        <dbReference type="ARBA" id="ARBA00008388"/>
    </source>
</evidence>
<dbReference type="InterPro" id="IPR002659">
    <property type="entry name" value="Glyco_trans_31"/>
</dbReference>
<organism evidence="21 23">
    <name type="scientific">Perkinsus olseni</name>
    <name type="common">Perkinsus atlanticus</name>
    <dbReference type="NCBI Taxonomy" id="32597"/>
    <lineage>
        <taxon>Eukaryota</taxon>
        <taxon>Sar</taxon>
        <taxon>Alveolata</taxon>
        <taxon>Perkinsozoa</taxon>
        <taxon>Perkinsea</taxon>
        <taxon>Perkinsida</taxon>
        <taxon>Perkinsidae</taxon>
        <taxon>Perkinsus</taxon>
    </lineage>
</organism>
<accession>A0A7J6L3A9</accession>
<dbReference type="Pfam" id="PF01762">
    <property type="entry name" value="Galactosyl_T"/>
    <property type="match status" value="1"/>
</dbReference>
<protein>
    <submittedName>
        <fullName evidence="21">Uncharacterized protein</fullName>
    </submittedName>
</protein>
<keyword evidence="17 19" id="KW-0472">Membrane</keyword>
<evidence type="ECO:0000256" key="16">
    <source>
        <dbReference type="ARBA" id="ARBA00023034"/>
    </source>
</evidence>
<keyword evidence="9 19" id="KW-0812">Transmembrane</keyword>
<evidence type="ECO:0000256" key="2">
    <source>
        <dbReference type="ARBA" id="ARBA00004323"/>
    </source>
</evidence>
<comment type="similarity">
    <text evidence="4">Belongs to the glycosyltransferase 31 family.</text>
</comment>
<gene>
    <name evidence="22" type="ORF">FOL46_008257</name>
    <name evidence="21" type="ORF">FOZ61_009020</name>
</gene>
<keyword evidence="5" id="KW-0813">Transport</keyword>
<dbReference type="InterPro" id="IPR038659">
    <property type="entry name" value="AOX_sf"/>
</dbReference>
<dbReference type="GO" id="GO:0009916">
    <property type="term" value="F:alternative oxidase activity"/>
    <property type="evidence" value="ECO:0007669"/>
    <property type="project" value="InterPro"/>
</dbReference>
<keyword evidence="10" id="KW-0479">Metal-binding</keyword>
<keyword evidence="7" id="KW-0328">Glycosyltransferase</keyword>
<comment type="subcellular location">
    <subcellularLocation>
        <location evidence="2">Golgi apparatus membrane</location>
        <topology evidence="2">Single-pass type II membrane protein</topology>
    </subcellularLocation>
</comment>
<comment type="cofactor">
    <cofactor evidence="1">
        <name>Fe cation</name>
        <dbReference type="ChEBI" id="CHEBI:24875"/>
    </cofactor>
</comment>
<keyword evidence="20" id="KW-0732">Signal</keyword>
<dbReference type="CDD" id="cd01053">
    <property type="entry name" value="AOX"/>
    <property type="match status" value="1"/>
</dbReference>